<protein>
    <submittedName>
        <fullName evidence="4">Group 1 glycosyl transferase</fullName>
    </submittedName>
</protein>
<dbReference type="InterPro" id="IPR028098">
    <property type="entry name" value="Glyco_trans_4-like_N"/>
</dbReference>
<dbReference type="AlphaFoldDB" id="A0A7M3MI41"/>
<keyword evidence="5" id="KW-1185">Reference proteome</keyword>
<evidence type="ECO:0000256" key="2">
    <source>
        <dbReference type="ARBA" id="ARBA00022679"/>
    </source>
</evidence>
<proteinExistence type="predicted"/>
<evidence type="ECO:0000313" key="5">
    <source>
        <dbReference type="Proteomes" id="UP000448292"/>
    </source>
</evidence>
<dbReference type="Pfam" id="PF13692">
    <property type="entry name" value="Glyco_trans_1_4"/>
    <property type="match status" value="1"/>
</dbReference>
<accession>A0A7M3MI41</accession>
<evidence type="ECO:0000313" key="4">
    <source>
        <dbReference type="EMBL" id="TVM18744.1"/>
    </source>
</evidence>
<dbReference type="RefSeq" id="WP_144301999.1">
    <property type="nucleotide sequence ID" value="NZ_QMIE01000003.1"/>
</dbReference>
<keyword evidence="2 4" id="KW-0808">Transferase</keyword>
<comment type="caution">
    <text evidence="4">The sequence shown here is derived from an EMBL/GenBank/DDBJ whole genome shotgun (WGS) entry which is preliminary data.</text>
</comment>
<dbReference type="SUPFAM" id="SSF53756">
    <property type="entry name" value="UDP-Glycosyltransferase/glycogen phosphorylase"/>
    <property type="match status" value="1"/>
</dbReference>
<dbReference type="PANTHER" id="PTHR12526:SF510">
    <property type="entry name" value="D-INOSITOL 3-PHOSPHATE GLYCOSYLTRANSFERASE"/>
    <property type="match status" value="1"/>
</dbReference>
<dbReference type="GO" id="GO:0016757">
    <property type="term" value="F:glycosyltransferase activity"/>
    <property type="evidence" value="ECO:0007669"/>
    <property type="project" value="UniProtKB-KW"/>
</dbReference>
<name>A0A7M3MI41_9BACT</name>
<evidence type="ECO:0000259" key="3">
    <source>
        <dbReference type="Pfam" id="PF13439"/>
    </source>
</evidence>
<organism evidence="4 5">
    <name type="scientific">Oceanidesulfovibrio indonesiensis</name>
    <dbReference type="NCBI Taxonomy" id="54767"/>
    <lineage>
        <taxon>Bacteria</taxon>
        <taxon>Pseudomonadati</taxon>
        <taxon>Thermodesulfobacteriota</taxon>
        <taxon>Desulfovibrionia</taxon>
        <taxon>Desulfovibrionales</taxon>
        <taxon>Desulfovibrionaceae</taxon>
        <taxon>Oceanidesulfovibrio</taxon>
    </lineage>
</organism>
<dbReference type="Proteomes" id="UP000448292">
    <property type="component" value="Unassembled WGS sequence"/>
</dbReference>
<sequence length="393" mass="42513">MRRICHIITGLNVGGAERHLAALLQRLRNDAQKPGFDHEVVSLLDPGPMADELGRVPVFSLGMGRGLSTPHKWPAAIRRLARLMESRPPDLIQTWMYHADFMGTAARRFAVWPGNTPPPLVWGLRNAYVSSNAVRLTTRMLITVLARLSRRKAVPAAIVAPSHAAVRIHADLGYAADKFRVIPSGVDTNRFAPDSGARQRLNEAAGIADPGALFVGLVSRWDQVKDVPGFLDAIAALPERTVARCAFLLLGSGLSESNAELAGLVARHPRKESIRMLGVRNDIAELLPGLDLAVNSSRGESLPMAVLEAMACGVPCIATDVGDTARAVGNTGRIVPPSDPAALAEAIDALLRLPQTERRTMGDASRKRILEQYDLQRSASQYAELYRSLTDST</sequence>
<dbReference type="Pfam" id="PF13439">
    <property type="entry name" value="Glyco_transf_4"/>
    <property type="match status" value="1"/>
</dbReference>
<keyword evidence="1" id="KW-0328">Glycosyltransferase</keyword>
<reference evidence="4 5" key="1">
    <citation type="submission" date="2018-06" db="EMBL/GenBank/DDBJ databases">
        <title>Complete genome of Desulfovibrio indonesiensis P37SLT.</title>
        <authorList>
            <person name="Crispim J.S."/>
            <person name="Vidigal P.M.P."/>
            <person name="Silva L.C.F."/>
            <person name="Laguardia C.N."/>
            <person name="Araujo L.C."/>
            <person name="Dias R.S."/>
            <person name="Sousa M.P."/>
            <person name="Paula S.O."/>
            <person name="Silva C."/>
        </authorList>
    </citation>
    <scope>NUCLEOTIDE SEQUENCE [LARGE SCALE GENOMIC DNA]</scope>
    <source>
        <strain evidence="4 5">P37SLT</strain>
    </source>
</reference>
<evidence type="ECO:0000256" key="1">
    <source>
        <dbReference type="ARBA" id="ARBA00022676"/>
    </source>
</evidence>
<dbReference type="PANTHER" id="PTHR12526">
    <property type="entry name" value="GLYCOSYLTRANSFERASE"/>
    <property type="match status" value="1"/>
</dbReference>
<dbReference type="OrthoDB" id="9803091at2"/>
<feature type="domain" description="Glycosyltransferase subfamily 4-like N-terminal" evidence="3">
    <location>
        <begin position="13"/>
        <end position="190"/>
    </location>
</feature>
<dbReference type="EMBL" id="QMIE01000003">
    <property type="protein sequence ID" value="TVM18744.1"/>
    <property type="molecule type" value="Genomic_DNA"/>
</dbReference>
<gene>
    <name evidence="4" type="ORF">DPQ33_04535</name>
</gene>
<dbReference type="Gene3D" id="3.40.50.2000">
    <property type="entry name" value="Glycogen Phosphorylase B"/>
    <property type="match status" value="2"/>
</dbReference>